<comment type="subcellular location">
    <subcellularLocation>
        <location evidence="1">Nucleus</location>
    </subcellularLocation>
</comment>
<feature type="repeat" description="TPR" evidence="3">
    <location>
        <begin position="133"/>
        <end position="166"/>
    </location>
</feature>
<evidence type="ECO:0000256" key="2">
    <source>
        <dbReference type="ARBA" id="ARBA00023242"/>
    </source>
</evidence>
<organism evidence="5 6">
    <name type="scientific">Myodes glareolus</name>
    <name type="common">Bank vole</name>
    <name type="synonym">Clethrionomys glareolus</name>
    <dbReference type="NCBI Taxonomy" id="447135"/>
    <lineage>
        <taxon>Eukaryota</taxon>
        <taxon>Metazoa</taxon>
        <taxon>Chordata</taxon>
        <taxon>Craniata</taxon>
        <taxon>Vertebrata</taxon>
        <taxon>Euteleostomi</taxon>
        <taxon>Mammalia</taxon>
        <taxon>Eutheria</taxon>
        <taxon>Euarchontoglires</taxon>
        <taxon>Glires</taxon>
        <taxon>Rodentia</taxon>
        <taxon>Myomorpha</taxon>
        <taxon>Muroidea</taxon>
        <taxon>Cricetidae</taxon>
        <taxon>Arvicolinae</taxon>
        <taxon>Myodes</taxon>
    </lineage>
</organism>
<dbReference type="InterPro" id="IPR011990">
    <property type="entry name" value="TPR-like_helical_dom_sf"/>
</dbReference>
<keyword evidence="3" id="KW-0802">TPR repeat</keyword>
<accession>A0AAW0HE31</accession>
<gene>
    <name evidence="5" type="ORF">U0070_009983</name>
</gene>
<name>A0AAW0HE31_MYOGA</name>
<evidence type="ECO:0000256" key="1">
    <source>
        <dbReference type="ARBA" id="ARBA00004123"/>
    </source>
</evidence>
<dbReference type="InterPro" id="IPR033053">
    <property type="entry name" value="Hir3/CABIN1"/>
</dbReference>
<feature type="compositionally biased region" description="Basic and acidic residues" evidence="4">
    <location>
        <begin position="425"/>
        <end position="434"/>
    </location>
</feature>
<dbReference type="GO" id="GO:0005634">
    <property type="term" value="C:nucleus"/>
    <property type="evidence" value="ECO:0007669"/>
    <property type="project" value="UniProtKB-SubCell"/>
</dbReference>
<dbReference type="Gene3D" id="1.25.40.10">
    <property type="entry name" value="Tetratricopeptide repeat domain"/>
    <property type="match status" value="1"/>
</dbReference>
<dbReference type="GO" id="GO:0031491">
    <property type="term" value="F:nucleosome binding"/>
    <property type="evidence" value="ECO:0007669"/>
    <property type="project" value="TreeGrafter"/>
</dbReference>
<sequence length="473" mass="53428">MPAPPRDSRRRPEVRRVAHCDSGSKPFLSVRPFTHLHNSPARTKIRIAALNASSTIEDDHEGSFKSHKIQTKEAQEAEAFALYHKALDLQKHDRFEESAKAYHELLEARLLREAVSSGDEKEGLKHPGLILKYSTYKNLAQLAAQREDLETAMEFYLEAVMLDSTDVNLWYKIGHVALRLIRLPLARHAFEEGLRCNPDHWPCLDNLITVLYTLSDYTTCLYFICKALEKDCRYSKGLVLKEKIFEEQPCLRKDSLRMFLKCDMSIHDVSVSAVETQAIVDEALGLRKKRQALIVREKEPDLKLVQPIPFFTWKCLGESLLAMYNHLTTCEPPRPSLGKRIDLSDYQDPSQLLASSVVVTPVSVVQPSPVNTNPTVAVAEPVLSYTSVTTASFPLHSPGLLDTNASMGDVSGGDKSKKGVKRKKTLEESGETAKRRSARVRNTKCKKEEKVDFQGLLVKFLPSRYCTLVFFLK</sequence>
<comment type="caution">
    <text evidence="5">The sequence shown here is derived from an EMBL/GenBank/DDBJ whole genome shotgun (WGS) entry which is preliminary data.</text>
</comment>
<protein>
    <recommendedName>
        <fullName evidence="7">Calcineurin-binding protein cabin-1</fullName>
    </recommendedName>
</protein>
<dbReference type="SMART" id="SM00028">
    <property type="entry name" value="TPR"/>
    <property type="match status" value="3"/>
</dbReference>
<evidence type="ECO:0000256" key="4">
    <source>
        <dbReference type="SAM" id="MobiDB-lite"/>
    </source>
</evidence>
<dbReference type="InterPro" id="IPR019734">
    <property type="entry name" value="TPR_rpt"/>
</dbReference>
<dbReference type="GO" id="GO:0006325">
    <property type="term" value="P:chromatin organization"/>
    <property type="evidence" value="ECO:0007669"/>
    <property type="project" value="InterPro"/>
</dbReference>
<dbReference type="SUPFAM" id="SSF48452">
    <property type="entry name" value="TPR-like"/>
    <property type="match status" value="1"/>
</dbReference>
<dbReference type="EMBL" id="JBBHLL010000551">
    <property type="protein sequence ID" value="KAK7800407.1"/>
    <property type="molecule type" value="Genomic_DNA"/>
</dbReference>
<dbReference type="AlphaFoldDB" id="A0AAW0HE31"/>
<proteinExistence type="predicted"/>
<reference evidence="5 6" key="1">
    <citation type="journal article" date="2023" name="bioRxiv">
        <title>Conserved and derived expression patterns and positive selection on dental genes reveal complex evolutionary context of ever-growing rodent molars.</title>
        <authorList>
            <person name="Calamari Z.T."/>
            <person name="Song A."/>
            <person name="Cohen E."/>
            <person name="Akter M."/>
            <person name="Roy R.D."/>
            <person name="Hallikas O."/>
            <person name="Christensen M.M."/>
            <person name="Li P."/>
            <person name="Marangoni P."/>
            <person name="Jernvall J."/>
            <person name="Klein O.D."/>
        </authorList>
    </citation>
    <scope>NUCLEOTIDE SEQUENCE [LARGE SCALE GENOMIC DNA]</scope>
    <source>
        <strain evidence="5">V071</strain>
    </source>
</reference>
<feature type="region of interest" description="Disordered" evidence="4">
    <location>
        <begin position="404"/>
        <end position="441"/>
    </location>
</feature>
<dbReference type="PROSITE" id="PS50005">
    <property type="entry name" value="TPR"/>
    <property type="match status" value="2"/>
</dbReference>
<evidence type="ECO:0000313" key="6">
    <source>
        <dbReference type="Proteomes" id="UP001488838"/>
    </source>
</evidence>
<keyword evidence="6" id="KW-1185">Reference proteome</keyword>
<feature type="repeat" description="TPR" evidence="3">
    <location>
        <begin position="167"/>
        <end position="200"/>
    </location>
</feature>
<evidence type="ECO:0000313" key="5">
    <source>
        <dbReference type="EMBL" id="KAK7800407.1"/>
    </source>
</evidence>
<keyword evidence="2" id="KW-0539">Nucleus</keyword>
<dbReference type="PANTHER" id="PTHR15502">
    <property type="entry name" value="CALCINEURIN-BINDING PROTEIN CABIN 1-RELATED"/>
    <property type="match status" value="1"/>
</dbReference>
<dbReference type="PANTHER" id="PTHR15502:SF7">
    <property type="entry name" value="CALCINEURIN-BINDING PROTEIN CABIN-1"/>
    <property type="match status" value="1"/>
</dbReference>
<evidence type="ECO:0000256" key="3">
    <source>
        <dbReference type="PROSITE-ProRule" id="PRU00339"/>
    </source>
</evidence>
<dbReference type="Proteomes" id="UP001488838">
    <property type="component" value="Unassembled WGS sequence"/>
</dbReference>
<evidence type="ECO:0008006" key="7">
    <source>
        <dbReference type="Google" id="ProtNLM"/>
    </source>
</evidence>
<dbReference type="FunFam" id="1.25.40.10:FF:000654">
    <property type="entry name" value="Calcineurin-binding protein 1"/>
    <property type="match status" value="1"/>
</dbReference>